<evidence type="ECO:0000256" key="3">
    <source>
        <dbReference type="ARBA" id="ARBA00023163"/>
    </source>
</evidence>
<protein>
    <recommendedName>
        <fullName evidence="6">DNA-directed RNA polymerase II subunit RPB4</fullName>
    </recommendedName>
    <alternativeName>
        <fullName evidence="7">DNA-directed RNA polymerase II subunit rpb4</fullName>
    </alternativeName>
</protein>
<name>A0AAN9TQP2_9HEMI</name>
<dbReference type="InterPro" id="IPR010997">
    <property type="entry name" value="HRDC-like_sf"/>
</dbReference>
<evidence type="ECO:0000256" key="7">
    <source>
        <dbReference type="ARBA" id="ARBA00073914"/>
    </source>
</evidence>
<dbReference type="AlphaFoldDB" id="A0AAN9TQP2"/>
<feature type="domain" description="RNA polymerase Rpb4/RPC9 core" evidence="8">
    <location>
        <begin position="21"/>
        <end position="138"/>
    </location>
</feature>
<dbReference type="SUPFAM" id="SSF47819">
    <property type="entry name" value="HRDC-like"/>
    <property type="match status" value="1"/>
</dbReference>
<dbReference type="InterPro" id="IPR038324">
    <property type="entry name" value="Rpb4/RPC9_sf"/>
</dbReference>
<organism evidence="9 10">
    <name type="scientific">Parthenolecanium corni</name>
    <dbReference type="NCBI Taxonomy" id="536013"/>
    <lineage>
        <taxon>Eukaryota</taxon>
        <taxon>Metazoa</taxon>
        <taxon>Ecdysozoa</taxon>
        <taxon>Arthropoda</taxon>
        <taxon>Hexapoda</taxon>
        <taxon>Insecta</taxon>
        <taxon>Pterygota</taxon>
        <taxon>Neoptera</taxon>
        <taxon>Paraneoptera</taxon>
        <taxon>Hemiptera</taxon>
        <taxon>Sternorrhyncha</taxon>
        <taxon>Coccoidea</taxon>
        <taxon>Coccidae</taxon>
        <taxon>Parthenolecanium</taxon>
    </lineage>
</organism>
<dbReference type="FunFam" id="1.20.1250.40:FF:000001">
    <property type="entry name" value="DNA-directed RNA polymerase II subunit RPB4"/>
    <property type="match status" value="1"/>
</dbReference>
<keyword evidence="10" id="KW-1185">Reference proteome</keyword>
<evidence type="ECO:0000313" key="9">
    <source>
        <dbReference type="EMBL" id="KAK7602441.1"/>
    </source>
</evidence>
<comment type="similarity">
    <text evidence="5">Belongs to the eukaryotic RPB4 RNA polymerase subunit family.</text>
</comment>
<evidence type="ECO:0000256" key="1">
    <source>
        <dbReference type="ARBA" id="ARBA00004123"/>
    </source>
</evidence>
<accession>A0AAN9TQP2</accession>
<dbReference type="InterPro" id="IPR045222">
    <property type="entry name" value="Rpb4-like"/>
</dbReference>
<reference evidence="9 10" key="1">
    <citation type="submission" date="2024-03" db="EMBL/GenBank/DDBJ databases">
        <title>Adaptation during the transition from Ophiocordyceps entomopathogen to insect associate is accompanied by gene loss and intensified selection.</title>
        <authorList>
            <person name="Ward C.M."/>
            <person name="Onetto C.A."/>
            <person name="Borneman A.R."/>
        </authorList>
    </citation>
    <scope>NUCLEOTIDE SEQUENCE [LARGE SCALE GENOMIC DNA]</scope>
    <source>
        <strain evidence="9">AWRI1</strain>
        <tissue evidence="9">Single Adult Female</tissue>
    </source>
</reference>
<evidence type="ECO:0000259" key="8">
    <source>
        <dbReference type="SMART" id="SM00657"/>
    </source>
</evidence>
<evidence type="ECO:0000256" key="6">
    <source>
        <dbReference type="ARBA" id="ARBA00072215"/>
    </source>
</evidence>
<dbReference type="GO" id="GO:0005654">
    <property type="term" value="C:nucleoplasm"/>
    <property type="evidence" value="ECO:0007669"/>
    <property type="project" value="UniProtKB-ARBA"/>
</dbReference>
<evidence type="ECO:0000256" key="2">
    <source>
        <dbReference type="ARBA" id="ARBA00022478"/>
    </source>
</evidence>
<keyword evidence="4" id="KW-0539">Nucleus</keyword>
<dbReference type="Proteomes" id="UP001367676">
    <property type="component" value="Unassembled WGS sequence"/>
</dbReference>
<evidence type="ECO:0000313" key="10">
    <source>
        <dbReference type="Proteomes" id="UP001367676"/>
    </source>
</evidence>
<sequence>MAAINQADVVEEDAADLQFPKEFANAETLLISEVHMLLAHRKAQNEKAEEEQELSEVFVKTFAYTDHFRKFKNRETIQSIRLLLERKKLHKFEIASIANLCPETAEEAKALIPSLECRFEDEDLQQVLDEIQTKRSLQY</sequence>
<dbReference type="Gene3D" id="1.20.1250.40">
    <property type="match status" value="1"/>
</dbReference>
<dbReference type="GO" id="GO:0000428">
    <property type="term" value="C:DNA-directed RNA polymerase complex"/>
    <property type="evidence" value="ECO:0007669"/>
    <property type="project" value="UniProtKB-KW"/>
</dbReference>
<evidence type="ECO:0000256" key="4">
    <source>
        <dbReference type="ARBA" id="ARBA00023242"/>
    </source>
</evidence>
<dbReference type="GO" id="GO:0006352">
    <property type="term" value="P:DNA-templated transcription initiation"/>
    <property type="evidence" value="ECO:0007669"/>
    <property type="project" value="InterPro"/>
</dbReference>
<dbReference type="InterPro" id="IPR005574">
    <property type="entry name" value="Rpb4/RPC9"/>
</dbReference>
<proteinExistence type="inferred from homology"/>
<evidence type="ECO:0000256" key="5">
    <source>
        <dbReference type="ARBA" id="ARBA00025724"/>
    </source>
</evidence>
<dbReference type="GO" id="GO:0000166">
    <property type="term" value="F:nucleotide binding"/>
    <property type="evidence" value="ECO:0007669"/>
    <property type="project" value="InterPro"/>
</dbReference>
<dbReference type="PANTHER" id="PTHR21297">
    <property type="entry name" value="DNA-DIRECTED RNA POLYMERASE II"/>
    <property type="match status" value="1"/>
</dbReference>
<dbReference type="SMART" id="SM00657">
    <property type="entry name" value="RPOL4c"/>
    <property type="match status" value="1"/>
</dbReference>
<comment type="subcellular location">
    <subcellularLocation>
        <location evidence="1">Nucleus</location>
    </subcellularLocation>
</comment>
<keyword evidence="3" id="KW-0804">Transcription</keyword>
<gene>
    <name evidence="9" type="ORF">V9T40_008030</name>
</gene>
<keyword evidence="2" id="KW-0240">DNA-directed RNA polymerase</keyword>
<comment type="caution">
    <text evidence="9">The sequence shown here is derived from an EMBL/GenBank/DDBJ whole genome shotgun (WGS) entry which is preliminary data.</text>
</comment>
<dbReference type="Pfam" id="PF03874">
    <property type="entry name" value="RNA_pol_Rpb4"/>
    <property type="match status" value="1"/>
</dbReference>
<dbReference type="EMBL" id="JBBCAQ010000008">
    <property type="protein sequence ID" value="KAK7602441.1"/>
    <property type="molecule type" value="Genomic_DNA"/>
</dbReference>
<dbReference type="InterPro" id="IPR006590">
    <property type="entry name" value="RNA_pol_Rpb4/RPC9_core"/>
</dbReference>